<feature type="coiled-coil region" evidence="1">
    <location>
        <begin position="34"/>
        <end position="61"/>
    </location>
</feature>
<comment type="caution">
    <text evidence="2">The sequence shown here is derived from an EMBL/GenBank/DDBJ whole genome shotgun (WGS) entry which is preliminary data.</text>
</comment>
<dbReference type="AlphaFoldDB" id="A0A2J8HSD4"/>
<evidence type="ECO:0000256" key="1">
    <source>
        <dbReference type="SAM" id="Coils"/>
    </source>
</evidence>
<organism evidence="2 3">
    <name type="scientific">Vibrio diazotrophicus</name>
    <dbReference type="NCBI Taxonomy" id="685"/>
    <lineage>
        <taxon>Bacteria</taxon>
        <taxon>Pseudomonadati</taxon>
        <taxon>Pseudomonadota</taxon>
        <taxon>Gammaproteobacteria</taxon>
        <taxon>Vibrionales</taxon>
        <taxon>Vibrionaceae</taxon>
        <taxon>Vibrio</taxon>
    </lineage>
</organism>
<dbReference type="EMBL" id="POSK01000023">
    <property type="protein sequence ID" value="PNI01178.1"/>
    <property type="molecule type" value="Genomic_DNA"/>
</dbReference>
<name>A0A2J8HSD4_VIBDI</name>
<keyword evidence="1" id="KW-0175">Coiled coil</keyword>
<protein>
    <submittedName>
        <fullName evidence="2">Uncharacterized protein</fullName>
    </submittedName>
</protein>
<evidence type="ECO:0000313" key="2">
    <source>
        <dbReference type="EMBL" id="PNI01178.1"/>
    </source>
</evidence>
<accession>A0A2J8HSD4</accession>
<evidence type="ECO:0000313" key="3">
    <source>
        <dbReference type="Proteomes" id="UP000236449"/>
    </source>
</evidence>
<proteinExistence type="predicted"/>
<dbReference type="Proteomes" id="UP000236449">
    <property type="component" value="Unassembled WGS sequence"/>
</dbReference>
<sequence>MALKDTLERRLQNYYDAEERILKDGATVEDEDQRKLIEANLREVRKGIESLEGQLQMLSSKVRKRKQYPVRLG</sequence>
<gene>
    <name evidence="2" type="ORF">C1N32_20665</name>
</gene>
<dbReference type="RefSeq" id="WP_102967284.1">
    <property type="nucleotide sequence ID" value="NZ_POSK01000023.1"/>
</dbReference>
<reference evidence="2 3" key="1">
    <citation type="submission" date="2018-01" db="EMBL/GenBank/DDBJ databases">
        <title>Draft genome sequences of six Vibrio diazotrophicus strains isolated from deep-sea sediments of the Baltic Sea.</title>
        <authorList>
            <person name="Castillo D."/>
            <person name="Vandieken V."/>
            <person name="Chiang O."/>
            <person name="Middelboe M."/>
        </authorList>
    </citation>
    <scope>NUCLEOTIDE SEQUENCE [LARGE SCALE GENOMIC DNA]</scope>
    <source>
        <strain evidence="2 3">60.27F</strain>
    </source>
</reference>